<protein>
    <submittedName>
        <fullName evidence="1">Protein ImuA</fullName>
    </submittedName>
</protein>
<dbReference type="Proteomes" id="UP000580654">
    <property type="component" value="Unassembled WGS sequence"/>
</dbReference>
<dbReference type="PIRSF" id="PIRSF034285">
    <property type="entry name" value="UCP034285"/>
    <property type="match status" value="1"/>
</dbReference>
<evidence type="ECO:0000313" key="2">
    <source>
        <dbReference type="Proteomes" id="UP000580654"/>
    </source>
</evidence>
<dbReference type="Gene3D" id="3.40.50.300">
    <property type="entry name" value="P-loop containing nucleotide triphosphate hydrolases"/>
    <property type="match status" value="1"/>
</dbReference>
<dbReference type="InterPro" id="IPR017026">
    <property type="entry name" value="ImuA"/>
</dbReference>
<dbReference type="AlphaFoldDB" id="A0A840Y8E6"/>
<accession>A0A840Y8E6</accession>
<keyword evidence="2" id="KW-1185">Reference proteome</keyword>
<dbReference type="SUPFAM" id="SSF52540">
    <property type="entry name" value="P-loop containing nucleoside triphosphate hydrolases"/>
    <property type="match status" value="1"/>
</dbReference>
<dbReference type="RefSeq" id="WP_184521301.1">
    <property type="nucleotide sequence ID" value="NZ_JACIJD010000033.1"/>
</dbReference>
<sequence>MAGSLDRRALMAALRARVARIERAGLADRQEPSAIPLCPEMNRDLPGGGLPRAALHEILSDGAGAAAGFAALLMARSGGTVFWIARDPDPWPPGLAGFGLPPSRLVVAQPSNHQDALWATEEALRCPAVSAVLLMTERPDATAMRRLQLAAETGGGIGLLLRDSEEEEGPSLATTRWRVTGRAGGSMHDLGDPQWTLELLRCRGGRPRSWQVTWRAGMESLVMDDEARTEEAPRRARRH</sequence>
<name>A0A840Y8E6_9PROT</name>
<proteinExistence type="predicted"/>
<gene>
    <name evidence="1" type="ORF">FHS87_004270</name>
</gene>
<organism evidence="1 2">
    <name type="scientific">Muricoccus pecuniae</name>
    <dbReference type="NCBI Taxonomy" id="693023"/>
    <lineage>
        <taxon>Bacteria</taxon>
        <taxon>Pseudomonadati</taxon>
        <taxon>Pseudomonadota</taxon>
        <taxon>Alphaproteobacteria</taxon>
        <taxon>Acetobacterales</taxon>
        <taxon>Roseomonadaceae</taxon>
        <taxon>Muricoccus</taxon>
    </lineage>
</organism>
<dbReference type="InterPro" id="IPR027417">
    <property type="entry name" value="P-loop_NTPase"/>
</dbReference>
<dbReference type="EMBL" id="JACIJD010000033">
    <property type="protein sequence ID" value="MBB5696200.1"/>
    <property type="molecule type" value="Genomic_DNA"/>
</dbReference>
<comment type="caution">
    <text evidence="1">The sequence shown here is derived from an EMBL/GenBank/DDBJ whole genome shotgun (WGS) entry which is preliminary data.</text>
</comment>
<evidence type="ECO:0000313" key="1">
    <source>
        <dbReference type="EMBL" id="MBB5696200.1"/>
    </source>
</evidence>
<reference evidence="1 2" key="1">
    <citation type="submission" date="2020-08" db="EMBL/GenBank/DDBJ databases">
        <title>Genomic Encyclopedia of Type Strains, Phase IV (KMG-IV): sequencing the most valuable type-strain genomes for metagenomic binning, comparative biology and taxonomic classification.</title>
        <authorList>
            <person name="Goeker M."/>
        </authorList>
    </citation>
    <scope>NUCLEOTIDE SEQUENCE [LARGE SCALE GENOMIC DNA]</scope>
    <source>
        <strain evidence="1 2">DSM 25622</strain>
    </source>
</reference>